<dbReference type="Pfam" id="PF00877">
    <property type="entry name" value="NLPC_P60"/>
    <property type="match status" value="1"/>
</dbReference>
<keyword evidence="3" id="KW-0378">Hydrolase</keyword>
<dbReference type="GO" id="GO:0008234">
    <property type="term" value="F:cysteine-type peptidase activity"/>
    <property type="evidence" value="ECO:0007669"/>
    <property type="project" value="UniProtKB-KW"/>
</dbReference>
<dbReference type="InterPro" id="IPR038765">
    <property type="entry name" value="Papain-like_cys_pep_sf"/>
</dbReference>
<evidence type="ECO:0000256" key="4">
    <source>
        <dbReference type="ARBA" id="ARBA00022807"/>
    </source>
</evidence>
<dbReference type="AlphaFoldDB" id="A0A7C3VI01"/>
<dbReference type="PANTHER" id="PTHR47053:SF1">
    <property type="entry name" value="MUREIN DD-ENDOPEPTIDASE MEPH-RELATED"/>
    <property type="match status" value="1"/>
</dbReference>
<keyword evidence="4" id="KW-0788">Thiol protease</keyword>
<name>A0A7C3VI01_9CYAN</name>
<dbReference type="InterPro" id="IPR041382">
    <property type="entry name" value="SH3_16"/>
</dbReference>
<evidence type="ECO:0000259" key="5">
    <source>
        <dbReference type="PROSITE" id="PS51935"/>
    </source>
</evidence>
<accession>A0A7C3VI01</accession>
<dbReference type="SUPFAM" id="SSF54001">
    <property type="entry name" value="Cysteine proteinases"/>
    <property type="match status" value="1"/>
</dbReference>
<dbReference type="GO" id="GO:0006508">
    <property type="term" value="P:proteolysis"/>
    <property type="evidence" value="ECO:0007669"/>
    <property type="project" value="UniProtKB-KW"/>
</dbReference>
<reference evidence="6" key="1">
    <citation type="journal article" date="2020" name="mSystems">
        <title>Genome- and Community-Level Interaction Insights into Carbon Utilization and Element Cycling Functions of Hydrothermarchaeota in Hydrothermal Sediment.</title>
        <authorList>
            <person name="Zhou Z."/>
            <person name="Liu Y."/>
            <person name="Xu W."/>
            <person name="Pan J."/>
            <person name="Luo Z.H."/>
            <person name="Li M."/>
        </authorList>
    </citation>
    <scope>NUCLEOTIDE SEQUENCE [LARGE SCALE GENOMIC DNA]</scope>
    <source>
        <strain evidence="6">SpSt-374</strain>
    </source>
</reference>
<comment type="caution">
    <text evidence="6">The sequence shown here is derived from an EMBL/GenBank/DDBJ whole genome shotgun (WGS) entry which is preliminary data.</text>
</comment>
<gene>
    <name evidence="6" type="ORF">ENR15_13150</name>
</gene>
<evidence type="ECO:0000256" key="1">
    <source>
        <dbReference type="ARBA" id="ARBA00007074"/>
    </source>
</evidence>
<dbReference type="PROSITE" id="PS51935">
    <property type="entry name" value="NLPC_P60"/>
    <property type="match status" value="1"/>
</dbReference>
<keyword evidence="2" id="KW-0645">Protease</keyword>
<dbReference type="Gene3D" id="3.90.1720.10">
    <property type="entry name" value="endopeptidase domain like (from Nostoc punctiforme)"/>
    <property type="match status" value="1"/>
</dbReference>
<dbReference type="Pfam" id="PF18348">
    <property type="entry name" value="SH3_16"/>
    <property type="match status" value="1"/>
</dbReference>
<sequence length="250" mass="27490">MVSLAEIRLQAASSSENHIITTEYRSQVNLNLYDAPTCESLATQAAAGRHLRIFIPSADNGEHLLTTGDIPAIRVQLVEDDYPGWLAITDLDHLEPAPEPYQAPVFSREDIEARLDAVIAFTLRAIEVPNEYLWGGTVAPNYDCSGLMQAAFASEGIRLPRDAYQQEAFTQAIPLAELEPGDLIFFGTPERATHVALYLGDGRYIHSSGKKDGRNGIGIDTLNPDSHPVSQFYYQRLRGAGRVMTSYLPG</sequence>
<dbReference type="PANTHER" id="PTHR47053">
    <property type="entry name" value="MUREIN DD-ENDOPEPTIDASE MEPH-RELATED"/>
    <property type="match status" value="1"/>
</dbReference>
<dbReference type="EMBL" id="DSPX01000130">
    <property type="protein sequence ID" value="HGG01559.1"/>
    <property type="molecule type" value="Genomic_DNA"/>
</dbReference>
<comment type="similarity">
    <text evidence="1">Belongs to the peptidase C40 family.</text>
</comment>
<dbReference type="SUPFAM" id="SSF82057">
    <property type="entry name" value="Prokaryotic SH3-related domain"/>
    <property type="match status" value="1"/>
</dbReference>
<protein>
    <submittedName>
        <fullName evidence="6">NlpC/P60 family protein</fullName>
    </submittedName>
</protein>
<evidence type="ECO:0000256" key="2">
    <source>
        <dbReference type="ARBA" id="ARBA00022670"/>
    </source>
</evidence>
<feature type="domain" description="NlpC/P60" evidence="5">
    <location>
        <begin position="112"/>
        <end position="244"/>
    </location>
</feature>
<evidence type="ECO:0000313" key="6">
    <source>
        <dbReference type="EMBL" id="HGG01559.1"/>
    </source>
</evidence>
<evidence type="ECO:0000256" key="3">
    <source>
        <dbReference type="ARBA" id="ARBA00022801"/>
    </source>
</evidence>
<dbReference type="InterPro" id="IPR051202">
    <property type="entry name" value="Peptidase_C40"/>
</dbReference>
<dbReference type="Gene3D" id="2.30.30.40">
    <property type="entry name" value="SH3 Domains"/>
    <property type="match status" value="1"/>
</dbReference>
<organism evidence="6">
    <name type="scientific">Planktothricoides sp. SpSt-374</name>
    <dbReference type="NCBI Taxonomy" id="2282167"/>
    <lineage>
        <taxon>Bacteria</taxon>
        <taxon>Bacillati</taxon>
        <taxon>Cyanobacteriota</taxon>
        <taxon>Cyanophyceae</taxon>
        <taxon>Oscillatoriophycideae</taxon>
        <taxon>Oscillatoriales</taxon>
        <taxon>Oscillatoriaceae</taxon>
        <taxon>Planktothricoides</taxon>
    </lineage>
</organism>
<proteinExistence type="inferred from homology"/>
<dbReference type="InterPro" id="IPR000064">
    <property type="entry name" value="NLP_P60_dom"/>
</dbReference>